<sequence length="949" mass="107999">MAAGRTTSLFEYLLRRIEQLSERTLTTDDSRGWLKTYPWLIVLDGLDEVPVSSNREQVINSIQHFLIDAQACNADLLLVATTRPQGYNNDFSPAYYRHFELLPLDVPRALHYADRLLEQRWGGDRDKIDNLTQRLQRAGAEEATARLMRSPLQVTIMAMLVENVGQPPRERWRLFNDYYGVIYNREQQRDIPAAELLNSYKADIDAIHQRVGLRLQAISEQSGGTDALLSQTEFAELIKQRLASEGHTGPDGERLQMDIVNASIDRLVFLVAPQADKVGFEIRSLQEFMAAECLMNGSDQDVSQRLRAIAPAAHWRNVFLFAAGRCFHERQHLRDTLYTLCCELNEGEGIDGGELEKATLAGSRLALEILEDGALAKAPGQLKLFAKLALRLLELPPCEEQIRLANQYIPALEECFKSAIGEQFNNSLFERQLAAWRVLLHLDFQSVIWAHELAKSQWPGNAEDSLNIIKSLSGINKSDWLADEYALAVLRVAPIKSFYGNENGWSNDCSILIQRSDRWRDFFNGFAENKKVKVAIEGVNSKCFRFSVAPLDNQEANAINNLVIDGEFHFQWKWLVKVSKFMAGLNCSKLDLAELIQEYFSWSESERKLLGRLLNWLPWPVSACILSGFEDEKYTCLVEAIENGQLGDKEDWFAAQTRWEIFGVTTDDLRYIPTENLPFDDQISKIGYPFDLPGATITSLNCNILIMHQLYDLWASLESSKAKVKIAGCILFALSVMAEQNELWTSMPIDDVFEIVVNKQRATFYWNMLGAFPEEFWASEKSLFILEALEKNSFIRLFSNTKENGFAASLEGMFIANPKNTSLVRLLSIACITRHKVSSKVRVSPENFVEGKYKYSALILRVAQADWDENEATELADAFLELKELYDYRVDSALEVVNTQGLAGRAVERFLYRLFEGLPASQWELRRDVLQAMLDQQRHRQANVAVLPV</sequence>
<evidence type="ECO:0000313" key="2">
    <source>
        <dbReference type="Proteomes" id="UP001524570"/>
    </source>
</evidence>
<comment type="caution">
    <text evidence="1">The sequence shown here is derived from an EMBL/GenBank/DDBJ whole genome shotgun (WGS) entry which is preliminary data.</text>
</comment>
<keyword evidence="2" id="KW-1185">Reference proteome</keyword>
<gene>
    <name evidence="1" type="ORF">NP589_18975</name>
</gene>
<name>A0ABT1TY38_9GAMM</name>
<dbReference type="EMBL" id="JANIBL010000075">
    <property type="protein sequence ID" value="MCQ8119513.1"/>
    <property type="molecule type" value="Genomic_DNA"/>
</dbReference>
<dbReference type="Proteomes" id="UP001524570">
    <property type="component" value="Unassembled WGS sequence"/>
</dbReference>
<dbReference type="RefSeq" id="WP_256608367.1">
    <property type="nucleotide sequence ID" value="NZ_JANIBL010000075.1"/>
</dbReference>
<protein>
    <recommendedName>
        <fullName evidence="3">NACHT domain-containing protein</fullName>
    </recommendedName>
</protein>
<reference evidence="1 2" key="1">
    <citation type="submission" date="2022-07" db="EMBL/GenBank/DDBJ databases">
        <title>Methylomonas rivi sp. nov., Methylomonas rosea sp. nov., Methylomonas aureus sp. nov. and Methylomonas subterranea sp. nov., four novel methanotrophs isolated from a freshwater creek and the deep terrestrial subsurface.</title>
        <authorList>
            <person name="Abin C."/>
            <person name="Sankaranarayanan K."/>
            <person name="Garner C."/>
            <person name="Sindelar R."/>
            <person name="Kotary K."/>
            <person name="Garner R."/>
            <person name="Barclay S."/>
            <person name="Lawson P."/>
            <person name="Krumholz L."/>
        </authorList>
    </citation>
    <scope>NUCLEOTIDE SEQUENCE [LARGE SCALE GENOMIC DNA]</scope>
    <source>
        <strain evidence="1 2">WSC-7</strain>
    </source>
</reference>
<accession>A0ABT1TY38</accession>
<evidence type="ECO:0008006" key="3">
    <source>
        <dbReference type="Google" id="ProtNLM"/>
    </source>
</evidence>
<proteinExistence type="predicted"/>
<organism evidence="1 2">
    <name type="scientific">Methylomonas rosea</name>
    <dbReference type="NCBI Taxonomy" id="2952227"/>
    <lineage>
        <taxon>Bacteria</taxon>
        <taxon>Pseudomonadati</taxon>
        <taxon>Pseudomonadota</taxon>
        <taxon>Gammaproteobacteria</taxon>
        <taxon>Methylococcales</taxon>
        <taxon>Methylococcaceae</taxon>
        <taxon>Methylomonas</taxon>
    </lineage>
</organism>
<evidence type="ECO:0000313" key="1">
    <source>
        <dbReference type="EMBL" id="MCQ8119513.1"/>
    </source>
</evidence>